<dbReference type="GO" id="GO:0006633">
    <property type="term" value="P:fatty acid biosynthetic process"/>
    <property type="evidence" value="ECO:0000318"/>
    <property type="project" value="GO_Central"/>
</dbReference>
<dbReference type="Gene3D" id="3.30.300.30">
    <property type="match status" value="1"/>
</dbReference>
<dbReference type="AlphaFoldDB" id="E9FUT4"/>
<dbReference type="eggNOG" id="KOG1176">
    <property type="taxonomic scope" value="Eukaryota"/>
</dbReference>
<evidence type="ECO:0008006" key="6">
    <source>
        <dbReference type="Google" id="ProtNLM"/>
    </source>
</evidence>
<name>E9FUT4_DAPPU</name>
<dbReference type="InterPro" id="IPR020845">
    <property type="entry name" value="AMP-binding_CS"/>
</dbReference>
<dbReference type="InterPro" id="IPR045851">
    <property type="entry name" value="AMP-bd_C_sf"/>
</dbReference>
<dbReference type="PANTHER" id="PTHR43201:SF8">
    <property type="entry name" value="ACYL-COA SYNTHETASE FAMILY MEMBER 3"/>
    <property type="match status" value="1"/>
</dbReference>
<evidence type="ECO:0000259" key="2">
    <source>
        <dbReference type="Pfam" id="PF00501"/>
    </source>
</evidence>
<dbReference type="InterPro" id="IPR025110">
    <property type="entry name" value="AMP-bd_C"/>
</dbReference>
<dbReference type="Pfam" id="PF13193">
    <property type="entry name" value="AMP-binding_C"/>
    <property type="match status" value="1"/>
</dbReference>
<dbReference type="PhylomeDB" id="E9FUT4"/>
<dbReference type="Gene3D" id="3.40.50.12780">
    <property type="entry name" value="N-terminal domain of ligase-like"/>
    <property type="match status" value="1"/>
</dbReference>
<comment type="similarity">
    <text evidence="1">Belongs to the ATP-dependent AMP-binding enzyme family.</text>
</comment>
<dbReference type="InParanoid" id="E9FUT4"/>
<feature type="domain" description="AMP-binding enzyme C-terminal" evidence="3">
    <location>
        <begin position="463"/>
        <end position="539"/>
    </location>
</feature>
<dbReference type="OMA" id="PRITAYK"/>
<dbReference type="PROSITE" id="PS00455">
    <property type="entry name" value="AMP_BINDING"/>
    <property type="match status" value="1"/>
</dbReference>
<dbReference type="Pfam" id="PF00501">
    <property type="entry name" value="AMP-binding"/>
    <property type="match status" value="1"/>
</dbReference>
<dbReference type="PANTHER" id="PTHR43201">
    <property type="entry name" value="ACYL-COA SYNTHETASE"/>
    <property type="match status" value="1"/>
</dbReference>
<evidence type="ECO:0000259" key="3">
    <source>
        <dbReference type="Pfam" id="PF13193"/>
    </source>
</evidence>
<keyword evidence="5" id="KW-1185">Reference proteome</keyword>
<organism evidence="4 5">
    <name type="scientific">Daphnia pulex</name>
    <name type="common">Water flea</name>
    <dbReference type="NCBI Taxonomy" id="6669"/>
    <lineage>
        <taxon>Eukaryota</taxon>
        <taxon>Metazoa</taxon>
        <taxon>Ecdysozoa</taxon>
        <taxon>Arthropoda</taxon>
        <taxon>Crustacea</taxon>
        <taxon>Branchiopoda</taxon>
        <taxon>Diplostraca</taxon>
        <taxon>Cladocera</taxon>
        <taxon>Anomopoda</taxon>
        <taxon>Daphniidae</taxon>
        <taxon>Daphnia</taxon>
    </lineage>
</organism>
<dbReference type="OrthoDB" id="2962993at2759"/>
<dbReference type="EMBL" id="GL732525">
    <property type="protein sequence ID" value="EFX88866.1"/>
    <property type="molecule type" value="Genomic_DNA"/>
</dbReference>
<evidence type="ECO:0000313" key="5">
    <source>
        <dbReference type="Proteomes" id="UP000000305"/>
    </source>
</evidence>
<gene>
    <name evidence="4" type="ORF">DAPPUDRAFT_304783</name>
</gene>
<dbReference type="Proteomes" id="UP000000305">
    <property type="component" value="Unassembled WGS sequence"/>
</dbReference>
<dbReference type="GO" id="GO:0016405">
    <property type="term" value="F:CoA-ligase activity"/>
    <property type="evidence" value="ECO:0000318"/>
    <property type="project" value="GO_Central"/>
</dbReference>
<reference evidence="4 5" key="1">
    <citation type="journal article" date="2011" name="Science">
        <title>The ecoresponsive genome of Daphnia pulex.</title>
        <authorList>
            <person name="Colbourne J.K."/>
            <person name="Pfrender M.E."/>
            <person name="Gilbert D."/>
            <person name="Thomas W.K."/>
            <person name="Tucker A."/>
            <person name="Oakley T.H."/>
            <person name="Tokishita S."/>
            <person name="Aerts A."/>
            <person name="Arnold G.J."/>
            <person name="Basu M.K."/>
            <person name="Bauer D.J."/>
            <person name="Caceres C.E."/>
            <person name="Carmel L."/>
            <person name="Casola C."/>
            <person name="Choi J.H."/>
            <person name="Detter J.C."/>
            <person name="Dong Q."/>
            <person name="Dusheyko S."/>
            <person name="Eads B.D."/>
            <person name="Frohlich T."/>
            <person name="Geiler-Samerotte K.A."/>
            <person name="Gerlach D."/>
            <person name="Hatcher P."/>
            <person name="Jogdeo S."/>
            <person name="Krijgsveld J."/>
            <person name="Kriventseva E.V."/>
            <person name="Kultz D."/>
            <person name="Laforsch C."/>
            <person name="Lindquist E."/>
            <person name="Lopez J."/>
            <person name="Manak J.R."/>
            <person name="Muller J."/>
            <person name="Pangilinan J."/>
            <person name="Patwardhan R.P."/>
            <person name="Pitluck S."/>
            <person name="Pritham E.J."/>
            <person name="Rechtsteiner A."/>
            <person name="Rho M."/>
            <person name="Rogozin I.B."/>
            <person name="Sakarya O."/>
            <person name="Salamov A."/>
            <person name="Schaack S."/>
            <person name="Shapiro H."/>
            <person name="Shiga Y."/>
            <person name="Skalitzky C."/>
            <person name="Smith Z."/>
            <person name="Souvorov A."/>
            <person name="Sung W."/>
            <person name="Tang Z."/>
            <person name="Tsuchiya D."/>
            <person name="Tu H."/>
            <person name="Vos H."/>
            <person name="Wang M."/>
            <person name="Wolf Y.I."/>
            <person name="Yamagata H."/>
            <person name="Yamada T."/>
            <person name="Ye Y."/>
            <person name="Shaw J.R."/>
            <person name="Andrews J."/>
            <person name="Crease T.J."/>
            <person name="Tang H."/>
            <person name="Lucas S.M."/>
            <person name="Robertson H.M."/>
            <person name="Bork P."/>
            <person name="Koonin E.V."/>
            <person name="Zdobnov E.M."/>
            <person name="Grigoriev I.V."/>
            <person name="Lynch M."/>
            <person name="Boore J.L."/>
        </authorList>
    </citation>
    <scope>NUCLEOTIDE SEQUENCE [LARGE SCALE GENOMIC DNA]</scope>
</reference>
<feature type="domain" description="AMP-dependent synthetase/ligase" evidence="2">
    <location>
        <begin position="13"/>
        <end position="412"/>
    </location>
</feature>
<proteinExistence type="inferred from homology"/>
<protein>
    <recommendedName>
        <fullName evidence="6">Acyl-CoA synthetase family member 3, mitochondrial</fullName>
    </recommendedName>
</protein>
<dbReference type="CDD" id="cd05941">
    <property type="entry name" value="MCS"/>
    <property type="match status" value="1"/>
</dbReference>
<dbReference type="InterPro" id="IPR000873">
    <property type="entry name" value="AMP-dep_synth/lig_dom"/>
</dbReference>
<dbReference type="STRING" id="6669.E9FUT4"/>
<dbReference type="FunCoup" id="E9FUT4">
    <property type="interactions" value="760"/>
</dbReference>
<evidence type="ECO:0000313" key="4">
    <source>
        <dbReference type="EMBL" id="EFX88866.1"/>
    </source>
</evidence>
<accession>E9FUT4</accession>
<dbReference type="InterPro" id="IPR042099">
    <property type="entry name" value="ANL_N_sf"/>
</dbReference>
<dbReference type="GO" id="GO:0005739">
    <property type="term" value="C:mitochondrion"/>
    <property type="evidence" value="ECO:0000318"/>
    <property type="project" value="GO_Central"/>
</dbReference>
<dbReference type="SUPFAM" id="SSF56801">
    <property type="entry name" value="Acetyl-CoA synthetase-like"/>
    <property type="match status" value="1"/>
</dbReference>
<dbReference type="KEGG" id="dpx:DAPPUDRAFT_304783"/>
<sequence length="559" mass="62287">MENRGIIPAHRIALQHLDRVAIKDSHGSHTYLDVLLKAIKLSNMIKSSIGLEKNQERIGFLCPNDSTYVISQWACWAAGHIAVPLSPVHPPSLLGYYVKDCDAALIIASQSHSQLLNAVQETVGQDIKSVILEESWQQTINQNVTPTQLKSILCDTKPMEFYHNSDAMMLYTSGTTGKPKGVLLSHKNIDAQVRMLIEVWEWSKKDVIVHALPLHHTHGVINALLCPLYVGASCIMLPKFDSKAIWENFLNTNVSQEEKPTLFMGVPTMYSKLLSHYDSTYGETQRKREYVKASISNNFRVMISGSAALPEPVFYKWKAATGIEIVERYGMTEIGSVLSIPLEGERRPGYVGVPSPGVSIRLAEFQSSPLGSKANYQILFETSYDQFSKDYANDKVVGDLLIKGPNVFKCYWNKPEATAKDFTADGWFRTGDSVQFDNGYFKILGRLSADIIKSGGFKISALEIETHLLGHPEIADCTVFGIPDVTWGQKVAAVLVLANPEMSIDLIALKQWCKERMAPYIVPSEWRIYSELPRNALGKVNKVEFAKVAFNNNPGSSKL</sequence>
<dbReference type="HOGENOM" id="CLU_000022_59_11_1"/>
<evidence type="ECO:0000256" key="1">
    <source>
        <dbReference type="ARBA" id="ARBA00006432"/>
    </source>
</evidence>